<accession>X1LYN6</accession>
<feature type="transmembrane region" description="Helical" evidence="1">
    <location>
        <begin position="53"/>
        <end position="72"/>
    </location>
</feature>
<organism evidence="2">
    <name type="scientific">marine sediment metagenome</name>
    <dbReference type="NCBI Taxonomy" id="412755"/>
    <lineage>
        <taxon>unclassified sequences</taxon>
        <taxon>metagenomes</taxon>
        <taxon>ecological metagenomes</taxon>
    </lineage>
</organism>
<sequence length="73" mass="8247">MLDAWLTRQLIAVDGREANPIVVPYGDSMLVKGLLSLAIVLLLVRFARTKLLWILNICMLAIVLWNGICLWIL</sequence>
<keyword evidence="1" id="KW-1133">Transmembrane helix</keyword>
<evidence type="ECO:0000313" key="2">
    <source>
        <dbReference type="EMBL" id="GAI07520.1"/>
    </source>
</evidence>
<keyword evidence="1" id="KW-0472">Membrane</keyword>
<comment type="caution">
    <text evidence="2">The sequence shown here is derived from an EMBL/GenBank/DDBJ whole genome shotgun (WGS) entry which is preliminary data.</text>
</comment>
<evidence type="ECO:0008006" key="3">
    <source>
        <dbReference type="Google" id="ProtNLM"/>
    </source>
</evidence>
<gene>
    <name evidence="2" type="ORF">S06H3_17475</name>
</gene>
<keyword evidence="1" id="KW-0812">Transmembrane</keyword>
<reference evidence="2" key="1">
    <citation type="journal article" date="2014" name="Front. Microbiol.">
        <title>High frequency of phylogenetically diverse reductive dehalogenase-homologous genes in deep subseafloor sedimentary metagenomes.</title>
        <authorList>
            <person name="Kawai M."/>
            <person name="Futagami T."/>
            <person name="Toyoda A."/>
            <person name="Takaki Y."/>
            <person name="Nishi S."/>
            <person name="Hori S."/>
            <person name="Arai W."/>
            <person name="Tsubouchi T."/>
            <person name="Morono Y."/>
            <person name="Uchiyama I."/>
            <person name="Ito T."/>
            <person name="Fujiyama A."/>
            <person name="Inagaki F."/>
            <person name="Takami H."/>
        </authorList>
    </citation>
    <scope>NUCLEOTIDE SEQUENCE</scope>
    <source>
        <strain evidence="2">Expedition CK06-06</strain>
    </source>
</reference>
<name>X1LYN6_9ZZZZ</name>
<dbReference type="AlphaFoldDB" id="X1LYN6"/>
<protein>
    <recommendedName>
        <fullName evidence="3">DUF5658 domain-containing protein</fullName>
    </recommendedName>
</protein>
<evidence type="ECO:0000256" key="1">
    <source>
        <dbReference type="SAM" id="Phobius"/>
    </source>
</evidence>
<dbReference type="EMBL" id="BARV01008734">
    <property type="protein sequence ID" value="GAI07520.1"/>
    <property type="molecule type" value="Genomic_DNA"/>
</dbReference>
<feature type="transmembrane region" description="Helical" evidence="1">
    <location>
        <begin position="29"/>
        <end position="47"/>
    </location>
</feature>
<proteinExistence type="predicted"/>